<feature type="repeat" description="TPR" evidence="6">
    <location>
        <begin position="206"/>
        <end position="239"/>
    </location>
</feature>
<dbReference type="Pfam" id="PF13181">
    <property type="entry name" value="TPR_8"/>
    <property type="match status" value="1"/>
</dbReference>
<dbReference type="InterPro" id="IPR019734">
    <property type="entry name" value="TPR_rpt"/>
</dbReference>
<dbReference type="Proteomes" id="UP001165941">
    <property type="component" value="Unassembled WGS sequence"/>
</dbReference>
<gene>
    <name evidence="7" type="ORF">BU61_2048</name>
</gene>
<name>A0ABX0S485_PONBL</name>
<feature type="repeat" description="TPR" evidence="6">
    <location>
        <begin position="172"/>
        <end position="205"/>
    </location>
</feature>
<reference evidence="7" key="1">
    <citation type="submission" date="2018-05" db="EMBL/GenBank/DDBJ databases">
        <authorList>
            <person name="Pedro S.L.S."/>
            <person name="Freitas R.C."/>
            <person name="Barreto A.S."/>
            <person name="Lima A.O.S."/>
        </authorList>
    </citation>
    <scope>NUCLEOTIDE SEQUENCE</scope>
    <source>
        <strain evidence="7">BP203</strain>
        <tissue evidence="7">Muscle</tissue>
    </source>
</reference>
<keyword evidence="8" id="KW-1185">Reference proteome</keyword>
<dbReference type="Pfam" id="PF13174">
    <property type="entry name" value="TPR_6"/>
    <property type="match status" value="1"/>
</dbReference>
<dbReference type="Pfam" id="PF13432">
    <property type="entry name" value="TPR_16"/>
    <property type="match status" value="1"/>
</dbReference>
<dbReference type="SMART" id="SM00028">
    <property type="entry name" value="TPR"/>
    <property type="match status" value="4"/>
</dbReference>
<evidence type="ECO:0000256" key="5">
    <source>
        <dbReference type="ARBA" id="ARBA00022803"/>
    </source>
</evidence>
<evidence type="ECO:0000313" key="7">
    <source>
        <dbReference type="EMBL" id="NIG58902.1"/>
    </source>
</evidence>
<accession>A0ABX0S485</accession>
<evidence type="ECO:0000256" key="2">
    <source>
        <dbReference type="ARBA" id="ARBA00005348"/>
    </source>
</evidence>
<dbReference type="PANTHER" id="PTHR10130:SF1">
    <property type="entry name" value="PEX5-RELATED PROTEIN"/>
    <property type="match status" value="1"/>
</dbReference>
<proteinExistence type="inferred from homology"/>
<dbReference type="SUPFAM" id="SSF48452">
    <property type="entry name" value="TPR-like"/>
    <property type="match status" value="1"/>
</dbReference>
<dbReference type="Gene3D" id="1.25.40.10">
    <property type="entry name" value="Tetratricopeptide repeat domain"/>
    <property type="match status" value="1"/>
</dbReference>
<evidence type="ECO:0000256" key="6">
    <source>
        <dbReference type="PROSITE-ProRule" id="PRU00339"/>
    </source>
</evidence>
<dbReference type="InterPro" id="IPR024111">
    <property type="entry name" value="PEX5/PEX5L"/>
</dbReference>
<evidence type="ECO:0000256" key="1">
    <source>
        <dbReference type="ARBA" id="ARBA00004496"/>
    </source>
</evidence>
<comment type="caution">
    <text evidence="7">The sequence shown here is derived from an EMBL/GenBank/DDBJ whole genome shotgun (WGS) entry which is preliminary data.</text>
</comment>
<organism evidence="7 8">
    <name type="scientific">Pontoporia blainvillei</name>
    <name type="common">Franciscana</name>
    <name type="synonym">Delphinus blainvillei</name>
    <dbReference type="NCBI Taxonomy" id="48723"/>
    <lineage>
        <taxon>Eukaryota</taxon>
        <taxon>Metazoa</taxon>
        <taxon>Chordata</taxon>
        <taxon>Craniata</taxon>
        <taxon>Vertebrata</taxon>
        <taxon>Euteleostomi</taxon>
        <taxon>Mammalia</taxon>
        <taxon>Eutheria</taxon>
        <taxon>Laurasiatheria</taxon>
        <taxon>Artiodactyla</taxon>
        <taxon>Whippomorpha</taxon>
        <taxon>Cetacea</taxon>
        <taxon>Odontoceti</taxon>
        <taxon>Pontoporiidae</taxon>
        <taxon>Pontoporia</taxon>
    </lineage>
</organism>
<protein>
    <submittedName>
        <fullName evidence="7">PEX5-related protein-like isoform X4</fullName>
    </submittedName>
</protein>
<keyword evidence="4" id="KW-0677">Repeat</keyword>
<dbReference type="InterPro" id="IPR011990">
    <property type="entry name" value="TPR-like_helical_dom_sf"/>
</dbReference>
<keyword evidence="3" id="KW-0963">Cytoplasm</keyword>
<comment type="similarity">
    <text evidence="2">Belongs to the peroxisomal targeting signal receptor family.</text>
</comment>
<feature type="repeat" description="TPR" evidence="6">
    <location>
        <begin position="22"/>
        <end position="55"/>
    </location>
</feature>
<dbReference type="PROSITE" id="PS50005">
    <property type="entry name" value="TPR"/>
    <property type="match status" value="3"/>
</dbReference>
<evidence type="ECO:0000256" key="4">
    <source>
        <dbReference type="ARBA" id="ARBA00022737"/>
    </source>
</evidence>
<sequence>MGNHYGTRSESHVRKAPFSETRRAWQFLGITQAENENEQAAIVALQRCLELQPNNLKALMALAVSYTNTGHQQDACEALKNWIKQNPKYKYLVKSKKGSPGLTRRMSKSPVDSPGVFYIGIVGSMELFSSRPYLAQSYLCTATCFVKISSVLEGVKELYLEAAHQNGDMIDPDLQTGLGVLFHLRGEFNRAIDAFNAALTVRPEDYSLWNRLGATLANGDRSEEAVEAYTRALEIQPGFIRSRYNLGISCINLGAYR</sequence>
<dbReference type="EMBL" id="PGGH01068924">
    <property type="protein sequence ID" value="NIG58902.1"/>
    <property type="molecule type" value="Genomic_DNA"/>
</dbReference>
<dbReference type="PANTHER" id="PTHR10130">
    <property type="entry name" value="PEROXISOMAL TARGETING SIGNAL 1 RECEPTOR PEX5"/>
    <property type="match status" value="1"/>
</dbReference>
<keyword evidence="5 6" id="KW-0802">TPR repeat</keyword>
<comment type="subcellular location">
    <subcellularLocation>
        <location evidence="1">Cytoplasm</location>
    </subcellularLocation>
</comment>
<evidence type="ECO:0000313" key="8">
    <source>
        <dbReference type="Proteomes" id="UP001165941"/>
    </source>
</evidence>
<evidence type="ECO:0000256" key="3">
    <source>
        <dbReference type="ARBA" id="ARBA00022490"/>
    </source>
</evidence>